<keyword evidence="2" id="KW-0808">Transferase</keyword>
<dbReference type="Pfam" id="PF17921">
    <property type="entry name" value="Integrase_H2C2"/>
    <property type="match status" value="1"/>
</dbReference>
<evidence type="ECO:0000259" key="11">
    <source>
        <dbReference type="PROSITE" id="PS50994"/>
    </source>
</evidence>
<evidence type="ECO:0000256" key="8">
    <source>
        <dbReference type="SAM" id="Coils"/>
    </source>
</evidence>
<feature type="region of interest" description="Disordered" evidence="9">
    <location>
        <begin position="1"/>
        <end position="31"/>
    </location>
</feature>
<gene>
    <name evidence="12" type="ORF">PoB_001795900</name>
</gene>
<feature type="coiled-coil region" evidence="8">
    <location>
        <begin position="577"/>
        <end position="604"/>
    </location>
</feature>
<dbReference type="AlphaFoldDB" id="A0AAV3Z804"/>
<dbReference type="FunFam" id="1.10.340.70:FF:000001">
    <property type="entry name" value="Retrovirus-related Pol polyprotein from transposon gypsy-like Protein"/>
    <property type="match status" value="1"/>
</dbReference>
<name>A0AAV3Z804_9GAST</name>
<dbReference type="EMBL" id="BLXT01002143">
    <property type="protein sequence ID" value="GFN91453.1"/>
    <property type="molecule type" value="Genomic_DNA"/>
</dbReference>
<evidence type="ECO:0000256" key="6">
    <source>
        <dbReference type="ARBA" id="ARBA00022801"/>
    </source>
</evidence>
<dbReference type="InterPro" id="IPR001584">
    <property type="entry name" value="Integrase_cat-core"/>
</dbReference>
<evidence type="ECO:0000256" key="3">
    <source>
        <dbReference type="ARBA" id="ARBA00022695"/>
    </source>
</evidence>
<organism evidence="12 13">
    <name type="scientific">Plakobranchus ocellatus</name>
    <dbReference type="NCBI Taxonomy" id="259542"/>
    <lineage>
        <taxon>Eukaryota</taxon>
        <taxon>Metazoa</taxon>
        <taxon>Spiralia</taxon>
        <taxon>Lophotrochozoa</taxon>
        <taxon>Mollusca</taxon>
        <taxon>Gastropoda</taxon>
        <taxon>Heterobranchia</taxon>
        <taxon>Euthyneura</taxon>
        <taxon>Panpulmonata</taxon>
        <taxon>Sacoglossa</taxon>
        <taxon>Placobranchoidea</taxon>
        <taxon>Plakobranchidae</taxon>
        <taxon>Plakobranchus</taxon>
    </lineage>
</organism>
<dbReference type="PANTHER" id="PTHR37984">
    <property type="entry name" value="PROTEIN CBG26694"/>
    <property type="match status" value="1"/>
</dbReference>
<dbReference type="InterPro" id="IPR036397">
    <property type="entry name" value="RNaseH_sf"/>
</dbReference>
<dbReference type="GO" id="GO:0006508">
    <property type="term" value="P:proteolysis"/>
    <property type="evidence" value="ECO:0007669"/>
    <property type="project" value="UniProtKB-KW"/>
</dbReference>
<dbReference type="InterPro" id="IPR043128">
    <property type="entry name" value="Rev_trsase/Diguanyl_cyclase"/>
</dbReference>
<evidence type="ECO:0000313" key="13">
    <source>
        <dbReference type="Proteomes" id="UP000735302"/>
    </source>
</evidence>
<dbReference type="Gene3D" id="3.10.10.10">
    <property type="entry name" value="HIV Type 1 Reverse Transcriptase, subunit A, domain 1"/>
    <property type="match status" value="1"/>
</dbReference>
<dbReference type="GO" id="GO:0008233">
    <property type="term" value="F:peptidase activity"/>
    <property type="evidence" value="ECO:0007669"/>
    <property type="project" value="UniProtKB-KW"/>
</dbReference>
<keyword evidence="7" id="KW-0695">RNA-directed DNA polymerase</keyword>
<evidence type="ECO:0000256" key="4">
    <source>
        <dbReference type="ARBA" id="ARBA00022722"/>
    </source>
</evidence>
<evidence type="ECO:0000259" key="10">
    <source>
        <dbReference type="PROSITE" id="PS50878"/>
    </source>
</evidence>
<dbReference type="InterPro" id="IPR000477">
    <property type="entry name" value="RT_dom"/>
</dbReference>
<evidence type="ECO:0000256" key="2">
    <source>
        <dbReference type="ARBA" id="ARBA00022679"/>
    </source>
</evidence>
<dbReference type="Proteomes" id="UP000735302">
    <property type="component" value="Unassembled WGS sequence"/>
</dbReference>
<dbReference type="Pfam" id="PF00078">
    <property type="entry name" value="RVT_1"/>
    <property type="match status" value="1"/>
</dbReference>
<comment type="caution">
    <text evidence="12">The sequence shown here is derived from an EMBL/GenBank/DDBJ whole genome shotgun (WGS) entry which is preliminary data.</text>
</comment>
<dbReference type="PANTHER" id="PTHR37984:SF15">
    <property type="entry name" value="INTEGRASE CATALYTIC DOMAIN-CONTAINING PROTEIN"/>
    <property type="match status" value="1"/>
</dbReference>
<dbReference type="GO" id="GO:0003964">
    <property type="term" value="F:RNA-directed DNA polymerase activity"/>
    <property type="evidence" value="ECO:0007669"/>
    <property type="project" value="UniProtKB-KW"/>
</dbReference>
<dbReference type="GO" id="GO:0004519">
    <property type="term" value="F:endonuclease activity"/>
    <property type="evidence" value="ECO:0007669"/>
    <property type="project" value="UniProtKB-KW"/>
</dbReference>
<dbReference type="GO" id="GO:0015074">
    <property type="term" value="P:DNA integration"/>
    <property type="evidence" value="ECO:0007669"/>
    <property type="project" value="InterPro"/>
</dbReference>
<dbReference type="Gene3D" id="1.10.340.70">
    <property type="match status" value="1"/>
</dbReference>
<keyword evidence="6" id="KW-0378">Hydrolase</keyword>
<evidence type="ECO:0000256" key="7">
    <source>
        <dbReference type="ARBA" id="ARBA00022918"/>
    </source>
</evidence>
<dbReference type="PROSITE" id="PS50878">
    <property type="entry name" value="RT_POL"/>
    <property type="match status" value="1"/>
</dbReference>
<dbReference type="GO" id="GO:0003676">
    <property type="term" value="F:nucleic acid binding"/>
    <property type="evidence" value="ECO:0007669"/>
    <property type="project" value="InterPro"/>
</dbReference>
<dbReference type="Pfam" id="PF00665">
    <property type="entry name" value="rve"/>
    <property type="match status" value="1"/>
</dbReference>
<keyword evidence="4" id="KW-0540">Nuclease</keyword>
<feature type="domain" description="Reverse transcriptase" evidence="10">
    <location>
        <begin position="798"/>
        <end position="907"/>
    </location>
</feature>
<dbReference type="InterPro" id="IPR012337">
    <property type="entry name" value="RNaseH-like_sf"/>
</dbReference>
<dbReference type="CDD" id="cd01647">
    <property type="entry name" value="RT_LTR"/>
    <property type="match status" value="1"/>
</dbReference>
<dbReference type="FunFam" id="3.10.10.10:FF:000007">
    <property type="entry name" value="Retrovirus-related Pol polyprotein from transposon 17.6-like Protein"/>
    <property type="match status" value="1"/>
</dbReference>
<keyword evidence="8" id="KW-0175">Coiled coil</keyword>
<dbReference type="InterPro" id="IPR043502">
    <property type="entry name" value="DNA/RNA_pol_sf"/>
</dbReference>
<accession>A0AAV3Z804</accession>
<evidence type="ECO:0000256" key="5">
    <source>
        <dbReference type="ARBA" id="ARBA00022759"/>
    </source>
</evidence>
<evidence type="ECO:0000256" key="1">
    <source>
        <dbReference type="ARBA" id="ARBA00022670"/>
    </source>
</evidence>
<feature type="domain" description="Integrase catalytic" evidence="11">
    <location>
        <begin position="386"/>
        <end position="545"/>
    </location>
</feature>
<keyword evidence="13" id="KW-1185">Reference proteome</keyword>
<keyword evidence="1" id="KW-0645">Protease</keyword>
<keyword evidence="3" id="KW-0548">Nucleotidyltransferase</keyword>
<dbReference type="SUPFAM" id="SSF53098">
    <property type="entry name" value="Ribonuclease H-like"/>
    <property type="match status" value="1"/>
</dbReference>
<keyword evidence="5" id="KW-0255">Endonuclease</keyword>
<dbReference type="PROSITE" id="PS50994">
    <property type="entry name" value="INTEGRASE"/>
    <property type="match status" value="1"/>
</dbReference>
<dbReference type="Gene3D" id="3.30.420.10">
    <property type="entry name" value="Ribonuclease H-like superfamily/Ribonuclease H"/>
    <property type="match status" value="1"/>
</dbReference>
<protein>
    <submittedName>
        <fullName evidence="12">Gypsy retrotransposon integrase-like protein 1</fullName>
    </submittedName>
</protein>
<evidence type="ECO:0000313" key="12">
    <source>
        <dbReference type="EMBL" id="GFN91453.1"/>
    </source>
</evidence>
<dbReference type="InterPro" id="IPR041588">
    <property type="entry name" value="Integrase_H2C2"/>
</dbReference>
<evidence type="ECO:0000256" key="9">
    <source>
        <dbReference type="SAM" id="MobiDB-lite"/>
    </source>
</evidence>
<dbReference type="SUPFAM" id="SSF56672">
    <property type="entry name" value="DNA/RNA polymerases"/>
    <property type="match status" value="1"/>
</dbReference>
<dbReference type="FunFam" id="3.30.420.10:FF:000032">
    <property type="entry name" value="Retrovirus-related Pol polyprotein from transposon 297-like Protein"/>
    <property type="match status" value="1"/>
</dbReference>
<reference evidence="12 13" key="1">
    <citation type="journal article" date="2021" name="Elife">
        <title>Chloroplast acquisition without the gene transfer in kleptoplastic sea slugs, Plakobranchus ocellatus.</title>
        <authorList>
            <person name="Maeda T."/>
            <person name="Takahashi S."/>
            <person name="Yoshida T."/>
            <person name="Shimamura S."/>
            <person name="Takaki Y."/>
            <person name="Nagai Y."/>
            <person name="Toyoda A."/>
            <person name="Suzuki Y."/>
            <person name="Arimoto A."/>
            <person name="Ishii H."/>
            <person name="Satoh N."/>
            <person name="Nishiyama T."/>
            <person name="Hasebe M."/>
            <person name="Maruyama T."/>
            <person name="Minagawa J."/>
            <person name="Obokata J."/>
            <person name="Shigenobu S."/>
        </authorList>
    </citation>
    <scope>NUCLEOTIDE SEQUENCE [LARGE SCALE GENOMIC DNA]</scope>
</reference>
<dbReference type="Gene3D" id="3.30.70.270">
    <property type="match status" value="1"/>
</dbReference>
<sequence length="907" mass="102110">MFQSNARPRMDSVRPLEPEKFNDGQRAGEAKTSMADQRSCFKCKKTGQIARYCTAVDSTTKKAGAGVVVKTAEVRKPAEGHTMEVTDDLQSEVVGGMLKLASGKSVPVMTNCAALRDPEKTRSLGLPVLKGEIGGREVDVMRDTGCERVVVRKQLVDASQLTGECCLLLRIDNTALLAEKAVISLRTPFLSGEVKALCIPDAICDVIIGNVEGARRPEDPDMSMVVGAATTRAQVKREAVTKPLRVPDIDGHVGVDREHLIKLQQEDPRILALVDAGRTSRRGGKIVSFEKARGIVYRRYQDLGRSVDVKHVVLPKPLREYVMSVAHDSITGAHLGIRRTKDKVLSNFYWPGVDGDVTRYCRSCDVCQRTVKKGTVPRVPLEKVPLIDTPFKRVAIDLVGPINLPSEAGHRFILTLVDYTTRFAEAVPLRKIDTESVAEALVDIYSRLGVPEEVLSDQGTQFISDCMKEIWRLLGIKQKTTTPYHPMCNGLVERFNATLKTCLRRLCSEQPRQWHWYINPLLFAYREVPQESTHFAPFELLYGRTVRGPMHILRELWTKEIEEPDVKSSYEYVLNLRERLDDTLKIAREELEKAQGRQKRYYDRTTKRRKFSVGEKVLVLLPTDSNKFLIQWKGPFEIVTTVGINDYRINMGGKEKTFHANLLKGYIARDQDTSQATTEERPPTSSLAIPAASVTVIEDLGGEHFNDSDCEALPELGGWGSEETVNDLKYGDELTLDQRRQLEEVAVTYSSVFSDRPGTALTEEHCIGLTSSIPVRQRPFPVPYAMRQTLRDELKEMEDLGVIRKSSSPYASPVVVVKKKDGTNRVCIDYRRLNKLTIFDPQPMTPPADIFQGMEKDQYFSKIDLSKSYWQIPVRKEDIPKTAFVTMDCHYEFLRMPFGMMNSGATL</sequence>
<proteinExistence type="predicted"/>
<feature type="compositionally biased region" description="Basic and acidic residues" evidence="9">
    <location>
        <begin position="8"/>
        <end position="29"/>
    </location>
</feature>
<dbReference type="InterPro" id="IPR050951">
    <property type="entry name" value="Retrovirus_Pol_polyprotein"/>
</dbReference>